<protein>
    <submittedName>
        <fullName evidence="2">Uncharacterized protein</fullName>
    </submittedName>
</protein>
<dbReference type="OrthoDB" id="9906453at2759"/>
<keyword evidence="3" id="KW-1185">Reference proteome</keyword>
<keyword evidence="1" id="KW-0472">Membrane</keyword>
<dbReference type="AlphaFoldDB" id="A0A2G9QCW1"/>
<organism evidence="2 3">
    <name type="scientific">Aquarana catesbeiana</name>
    <name type="common">American bullfrog</name>
    <name type="synonym">Rana catesbeiana</name>
    <dbReference type="NCBI Taxonomy" id="8400"/>
    <lineage>
        <taxon>Eukaryota</taxon>
        <taxon>Metazoa</taxon>
        <taxon>Chordata</taxon>
        <taxon>Craniata</taxon>
        <taxon>Vertebrata</taxon>
        <taxon>Euteleostomi</taxon>
        <taxon>Amphibia</taxon>
        <taxon>Batrachia</taxon>
        <taxon>Anura</taxon>
        <taxon>Neobatrachia</taxon>
        <taxon>Ranoidea</taxon>
        <taxon>Ranidae</taxon>
        <taxon>Aquarana</taxon>
    </lineage>
</organism>
<dbReference type="Proteomes" id="UP000228934">
    <property type="component" value="Unassembled WGS sequence"/>
</dbReference>
<reference evidence="3" key="1">
    <citation type="journal article" date="2017" name="Nat. Commun.">
        <title>The North American bullfrog draft genome provides insight into hormonal regulation of long noncoding RNA.</title>
        <authorList>
            <person name="Hammond S.A."/>
            <person name="Warren R.L."/>
            <person name="Vandervalk B.P."/>
            <person name="Kucuk E."/>
            <person name="Khan H."/>
            <person name="Gibb E.A."/>
            <person name="Pandoh P."/>
            <person name="Kirk H."/>
            <person name="Zhao Y."/>
            <person name="Jones M."/>
            <person name="Mungall A.J."/>
            <person name="Coope R."/>
            <person name="Pleasance S."/>
            <person name="Moore R.A."/>
            <person name="Holt R.A."/>
            <person name="Round J.M."/>
            <person name="Ohora S."/>
            <person name="Walle B.V."/>
            <person name="Veldhoen N."/>
            <person name="Helbing C.C."/>
            <person name="Birol I."/>
        </authorList>
    </citation>
    <scope>NUCLEOTIDE SEQUENCE [LARGE SCALE GENOMIC DNA]</scope>
</reference>
<name>A0A2G9QCW1_AQUCT</name>
<keyword evidence="1" id="KW-0812">Transmembrane</keyword>
<accession>A0A2G9QCW1</accession>
<feature type="transmembrane region" description="Helical" evidence="1">
    <location>
        <begin position="128"/>
        <end position="150"/>
    </location>
</feature>
<sequence>MSVRSSSPVTTITRPSFAVLYHTMNRGRLNVTNVKDSLYEEELEALSRLLGRKNVIVVIDDLENASDEEKARILENQPSIGQYAWDFYLFSSTDDKRNSPNSQKNLKEIKHIIKAHNRRLPCICFGEILIKHHCLVIFSLMILLSSYYWLHLRSHRVLYL</sequence>
<evidence type="ECO:0000313" key="2">
    <source>
        <dbReference type="EMBL" id="PIO13444.1"/>
    </source>
</evidence>
<evidence type="ECO:0000256" key="1">
    <source>
        <dbReference type="SAM" id="Phobius"/>
    </source>
</evidence>
<evidence type="ECO:0000313" key="3">
    <source>
        <dbReference type="Proteomes" id="UP000228934"/>
    </source>
</evidence>
<gene>
    <name evidence="2" type="ORF">AB205_0150750</name>
</gene>
<keyword evidence="1" id="KW-1133">Transmembrane helix</keyword>
<proteinExistence type="predicted"/>
<dbReference type="EMBL" id="KZ059770">
    <property type="protein sequence ID" value="PIO13444.1"/>
    <property type="molecule type" value="Genomic_DNA"/>
</dbReference>